<proteinExistence type="predicted"/>
<sequence length="56" mass="6465">MSARTGRRQERGEQTRRATLVIAFGDRLAISPLFDESQDRTREIDLFADLLAQSWL</sequence>
<dbReference type="RefSeq" id="WP_183593496.1">
    <property type="nucleotide sequence ID" value="NZ_JACHWR010000002.1"/>
</dbReference>
<reference evidence="1 2" key="1">
    <citation type="submission" date="2020-08" db="EMBL/GenBank/DDBJ databases">
        <title>Sequencing the genomes of 1000 actinobacteria strains.</title>
        <authorList>
            <person name="Klenk H.-P."/>
        </authorList>
    </citation>
    <scope>NUCLEOTIDE SEQUENCE [LARGE SCALE GENOMIC DNA]</scope>
    <source>
        <strain evidence="1 2">DSM 105498</strain>
    </source>
</reference>
<comment type="caution">
    <text evidence="1">The sequence shown here is derived from an EMBL/GenBank/DDBJ whole genome shotgun (WGS) entry which is preliminary data.</text>
</comment>
<dbReference type="EMBL" id="JACHWR010000002">
    <property type="protein sequence ID" value="MBB3043714.1"/>
    <property type="molecule type" value="Genomic_DNA"/>
</dbReference>
<evidence type="ECO:0000313" key="2">
    <source>
        <dbReference type="Proteomes" id="UP000589626"/>
    </source>
</evidence>
<keyword evidence="2" id="KW-1185">Reference proteome</keyword>
<protein>
    <submittedName>
        <fullName evidence="1">Uncharacterized protein</fullName>
    </submittedName>
</protein>
<gene>
    <name evidence="1" type="ORF">FHU40_003532</name>
</gene>
<organism evidence="1 2">
    <name type="scientific">Nocardioides soli</name>
    <dbReference type="NCBI Taxonomy" id="1036020"/>
    <lineage>
        <taxon>Bacteria</taxon>
        <taxon>Bacillati</taxon>
        <taxon>Actinomycetota</taxon>
        <taxon>Actinomycetes</taxon>
        <taxon>Propionibacteriales</taxon>
        <taxon>Nocardioidaceae</taxon>
        <taxon>Nocardioides</taxon>
    </lineage>
</organism>
<name>A0A7W4Z1S6_9ACTN</name>
<accession>A0A7W4Z1S6</accession>
<evidence type="ECO:0000313" key="1">
    <source>
        <dbReference type="EMBL" id="MBB3043714.1"/>
    </source>
</evidence>
<dbReference type="Proteomes" id="UP000589626">
    <property type="component" value="Unassembled WGS sequence"/>
</dbReference>
<dbReference type="AlphaFoldDB" id="A0A7W4Z1S6"/>